<dbReference type="Proteomes" id="UP000299102">
    <property type="component" value="Unassembled WGS sequence"/>
</dbReference>
<gene>
    <name evidence="1" type="ORF">EVAR_45089_1</name>
</gene>
<evidence type="ECO:0000313" key="1">
    <source>
        <dbReference type="EMBL" id="GBP74761.1"/>
    </source>
</evidence>
<dbReference type="AlphaFoldDB" id="A0A4C1YEF8"/>
<dbReference type="EMBL" id="BGZK01001221">
    <property type="protein sequence ID" value="GBP74761.1"/>
    <property type="molecule type" value="Genomic_DNA"/>
</dbReference>
<organism evidence="1 2">
    <name type="scientific">Eumeta variegata</name>
    <name type="common">Bagworm moth</name>
    <name type="synonym">Eumeta japonica</name>
    <dbReference type="NCBI Taxonomy" id="151549"/>
    <lineage>
        <taxon>Eukaryota</taxon>
        <taxon>Metazoa</taxon>
        <taxon>Ecdysozoa</taxon>
        <taxon>Arthropoda</taxon>
        <taxon>Hexapoda</taxon>
        <taxon>Insecta</taxon>
        <taxon>Pterygota</taxon>
        <taxon>Neoptera</taxon>
        <taxon>Endopterygota</taxon>
        <taxon>Lepidoptera</taxon>
        <taxon>Glossata</taxon>
        <taxon>Ditrysia</taxon>
        <taxon>Tineoidea</taxon>
        <taxon>Psychidae</taxon>
        <taxon>Oiketicinae</taxon>
        <taxon>Eumeta</taxon>
    </lineage>
</organism>
<accession>A0A4C1YEF8</accession>
<proteinExistence type="predicted"/>
<keyword evidence="2" id="KW-1185">Reference proteome</keyword>
<protein>
    <submittedName>
        <fullName evidence="1">Uncharacterized protein</fullName>
    </submittedName>
</protein>
<name>A0A4C1YEF8_EUMVA</name>
<comment type="caution">
    <text evidence="1">The sequence shown here is derived from an EMBL/GenBank/DDBJ whole genome shotgun (WGS) entry which is preliminary data.</text>
</comment>
<evidence type="ECO:0000313" key="2">
    <source>
        <dbReference type="Proteomes" id="UP000299102"/>
    </source>
</evidence>
<reference evidence="1 2" key="1">
    <citation type="journal article" date="2019" name="Commun. Biol.">
        <title>The bagworm genome reveals a unique fibroin gene that provides high tensile strength.</title>
        <authorList>
            <person name="Kono N."/>
            <person name="Nakamura H."/>
            <person name="Ohtoshi R."/>
            <person name="Tomita M."/>
            <person name="Numata K."/>
            <person name="Arakawa K."/>
        </authorList>
    </citation>
    <scope>NUCLEOTIDE SEQUENCE [LARGE SCALE GENOMIC DNA]</scope>
</reference>
<sequence length="70" mass="7854">MEKWDKPNRDSPAISSSRLQRTIAEYHGLLLDKTLTQHINHDEPSALDVVTTAMETVIGKRQPLRASVEG</sequence>